<keyword evidence="5 8" id="KW-0436">Ligase</keyword>
<dbReference type="CDD" id="cd00773">
    <property type="entry name" value="HisRS-like_core"/>
    <property type="match status" value="1"/>
</dbReference>
<dbReference type="GO" id="GO:0005524">
    <property type="term" value="F:ATP binding"/>
    <property type="evidence" value="ECO:0007669"/>
    <property type="project" value="UniProtKB-UniRule"/>
</dbReference>
<sequence>MSRRPKSKAFQAPKGMNDVLPGVQKYWGKFFKVSKELAVYYGFDVIETPILEYADLFKKGMGLNTDVIEHEMYTLKTKGGDFLALRPELTAGAVRAYLENGFANQPQPIKFFHYGPVFRHESPQAGRYREFHQADFDVFGEEDAILDAQVIQLIYSILIELGLKNLSIQINSIGDKNCWPKFREELKMYYRSKVPKLCKNCKVRFKENPLRMLDCKEEECAALKAAAPNSVDYLDKACHDHFKLVLEFLDELGLPYNLNPYLVRGLDYYTRTVFEIVSENTAGSQTALAAGGRYDYLVSQLGGKSTPAMGGSLGIERVIIEMQRQEVKISLTKPKTRVFLVQLGDLAKKKSLKIFEEFRKNGIYVSESFGRDSIKAQLRVADRLGADLALIIGQKESLDGTAILREMQSGVQETIPWKKIIDEVRKRLKKIAPRAPQLTNNNE</sequence>
<dbReference type="Pfam" id="PF13393">
    <property type="entry name" value="tRNA-synt_His"/>
    <property type="match status" value="1"/>
</dbReference>
<evidence type="ECO:0000259" key="7">
    <source>
        <dbReference type="PROSITE" id="PS50862"/>
    </source>
</evidence>
<dbReference type="InterPro" id="IPR006195">
    <property type="entry name" value="aa-tRNA-synth_II"/>
</dbReference>
<dbReference type="GO" id="GO:0006427">
    <property type="term" value="P:histidyl-tRNA aminoacylation"/>
    <property type="evidence" value="ECO:0007669"/>
    <property type="project" value="UniProtKB-UniRule"/>
</dbReference>
<keyword evidence="3 5" id="KW-0030">Aminoacyl-tRNA synthetase</keyword>
<accession>A0A1F5CJI8</accession>
<dbReference type="SUPFAM" id="SSF55681">
    <property type="entry name" value="Class II aaRS and biotin synthetases"/>
    <property type="match status" value="1"/>
</dbReference>
<comment type="caution">
    <text evidence="8">The sequence shown here is derived from an EMBL/GenBank/DDBJ whole genome shotgun (WGS) entry which is preliminary data.</text>
</comment>
<dbReference type="EC" id="6.1.1.21" evidence="5"/>
<dbReference type="InterPro" id="IPR004516">
    <property type="entry name" value="HisRS/HisZ"/>
</dbReference>
<feature type="binding site" evidence="6">
    <location>
        <position position="133"/>
    </location>
    <ligand>
        <name>L-histidine</name>
        <dbReference type="ChEBI" id="CHEBI:57595"/>
    </ligand>
</feature>
<dbReference type="Pfam" id="PF03129">
    <property type="entry name" value="HGTP_anticodon"/>
    <property type="match status" value="1"/>
</dbReference>
<feature type="binding site" evidence="6">
    <location>
        <position position="119"/>
    </location>
    <ligand>
        <name>L-histidine</name>
        <dbReference type="ChEBI" id="CHEBI:57595"/>
    </ligand>
</feature>
<feature type="binding site" evidence="6">
    <location>
        <begin position="88"/>
        <end position="90"/>
    </location>
    <ligand>
        <name>L-histidine</name>
        <dbReference type="ChEBI" id="CHEBI:57595"/>
    </ligand>
</feature>
<keyword evidence="2 5" id="KW-0547">Nucleotide-binding</keyword>
<comment type="similarity">
    <text evidence="1 5">Belongs to the class-II aminoacyl-tRNA synthetase family.</text>
</comment>
<dbReference type="Proteomes" id="UP000178974">
    <property type="component" value="Unassembled WGS sequence"/>
</dbReference>
<keyword evidence="5" id="KW-0067">ATP-binding</keyword>
<evidence type="ECO:0000256" key="3">
    <source>
        <dbReference type="ARBA" id="ARBA00023146"/>
    </source>
</evidence>
<dbReference type="PIRSF" id="PIRSF001549">
    <property type="entry name" value="His-tRNA_synth"/>
    <property type="match status" value="1"/>
</dbReference>
<name>A0A1F5CJI8_9BACT</name>
<evidence type="ECO:0000256" key="6">
    <source>
        <dbReference type="PIRSR" id="PIRSR001549-1"/>
    </source>
</evidence>
<evidence type="ECO:0000256" key="5">
    <source>
        <dbReference type="HAMAP-Rule" id="MF_00127"/>
    </source>
</evidence>
<reference evidence="8 9" key="1">
    <citation type="journal article" date="2016" name="Nat. Commun.">
        <title>Thousands of microbial genomes shed light on interconnected biogeochemical processes in an aquifer system.</title>
        <authorList>
            <person name="Anantharaman K."/>
            <person name="Brown C.T."/>
            <person name="Hug L.A."/>
            <person name="Sharon I."/>
            <person name="Castelle C.J."/>
            <person name="Probst A.J."/>
            <person name="Thomas B.C."/>
            <person name="Singh A."/>
            <person name="Wilkins M.J."/>
            <person name="Karaoz U."/>
            <person name="Brodie E.L."/>
            <person name="Williams K.H."/>
            <person name="Hubbard S.S."/>
            <person name="Banfield J.F."/>
        </authorList>
    </citation>
    <scope>NUCLEOTIDE SEQUENCE [LARGE SCALE GENOMIC DNA]</scope>
</reference>
<evidence type="ECO:0000313" key="9">
    <source>
        <dbReference type="Proteomes" id="UP000178974"/>
    </source>
</evidence>
<dbReference type="PROSITE" id="PS50862">
    <property type="entry name" value="AA_TRNA_LIGASE_II"/>
    <property type="match status" value="1"/>
</dbReference>
<keyword evidence="5" id="KW-0963">Cytoplasm</keyword>
<evidence type="ECO:0000256" key="4">
    <source>
        <dbReference type="ARBA" id="ARBA00047639"/>
    </source>
</evidence>
<dbReference type="InterPro" id="IPR004154">
    <property type="entry name" value="Anticodon-bd"/>
</dbReference>
<dbReference type="AlphaFoldDB" id="A0A1F5CJI8"/>
<feature type="binding site" evidence="6">
    <location>
        <position position="137"/>
    </location>
    <ligand>
        <name>L-histidine</name>
        <dbReference type="ChEBI" id="CHEBI:57595"/>
    </ligand>
</feature>
<feature type="domain" description="Aminoacyl-transfer RNA synthetases class-II family profile" evidence="7">
    <location>
        <begin position="23"/>
        <end position="334"/>
    </location>
</feature>
<keyword evidence="5" id="KW-0648">Protein biosynthesis</keyword>
<evidence type="ECO:0000256" key="2">
    <source>
        <dbReference type="ARBA" id="ARBA00022741"/>
    </source>
</evidence>
<evidence type="ECO:0000313" key="8">
    <source>
        <dbReference type="EMBL" id="OGD43014.1"/>
    </source>
</evidence>
<comment type="subcellular location">
    <subcellularLocation>
        <location evidence="5">Cytoplasm</location>
    </subcellularLocation>
</comment>
<dbReference type="InterPro" id="IPR036621">
    <property type="entry name" value="Anticodon-bd_dom_sf"/>
</dbReference>
<protein>
    <recommendedName>
        <fullName evidence="5">Histidine--tRNA ligase</fullName>
        <ecNumber evidence="5">6.1.1.21</ecNumber>
    </recommendedName>
    <alternativeName>
        <fullName evidence="5">Histidyl-tRNA synthetase</fullName>
        <shortName evidence="5">HisRS</shortName>
    </alternativeName>
</protein>
<evidence type="ECO:0000256" key="1">
    <source>
        <dbReference type="ARBA" id="ARBA00008226"/>
    </source>
</evidence>
<dbReference type="HAMAP" id="MF_00127">
    <property type="entry name" value="His_tRNA_synth"/>
    <property type="match status" value="1"/>
</dbReference>
<dbReference type="InterPro" id="IPR015807">
    <property type="entry name" value="His-tRNA-ligase"/>
</dbReference>
<dbReference type="Gene3D" id="3.30.930.10">
    <property type="entry name" value="Bira Bifunctional Protein, Domain 2"/>
    <property type="match status" value="1"/>
</dbReference>
<proteinExistence type="inferred from homology"/>
<dbReference type="PANTHER" id="PTHR43707">
    <property type="entry name" value="HISTIDYL-TRNA SYNTHETASE"/>
    <property type="match status" value="1"/>
</dbReference>
<gene>
    <name evidence="5" type="primary">hisS</name>
    <name evidence="8" type="ORF">A2567_02935</name>
</gene>
<dbReference type="NCBIfam" id="TIGR00442">
    <property type="entry name" value="hisS"/>
    <property type="match status" value="1"/>
</dbReference>
<dbReference type="SUPFAM" id="SSF52954">
    <property type="entry name" value="Class II aaRS ABD-related"/>
    <property type="match status" value="1"/>
</dbReference>
<organism evidence="8 9">
    <name type="scientific">Candidatus Azambacteria bacterium RIFOXYD1_FULL_42_11</name>
    <dbReference type="NCBI Taxonomy" id="1797310"/>
    <lineage>
        <taxon>Bacteria</taxon>
        <taxon>Candidatus Azamiibacteriota</taxon>
    </lineage>
</organism>
<comment type="catalytic activity">
    <reaction evidence="4 5">
        <text>tRNA(His) + L-histidine + ATP = L-histidyl-tRNA(His) + AMP + diphosphate + H(+)</text>
        <dbReference type="Rhea" id="RHEA:17313"/>
        <dbReference type="Rhea" id="RHEA-COMP:9665"/>
        <dbReference type="Rhea" id="RHEA-COMP:9689"/>
        <dbReference type="ChEBI" id="CHEBI:15378"/>
        <dbReference type="ChEBI" id="CHEBI:30616"/>
        <dbReference type="ChEBI" id="CHEBI:33019"/>
        <dbReference type="ChEBI" id="CHEBI:57595"/>
        <dbReference type="ChEBI" id="CHEBI:78442"/>
        <dbReference type="ChEBI" id="CHEBI:78527"/>
        <dbReference type="ChEBI" id="CHEBI:456215"/>
        <dbReference type="EC" id="6.1.1.21"/>
    </reaction>
</comment>
<dbReference type="GO" id="GO:0004821">
    <property type="term" value="F:histidine-tRNA ligase activity"/>
    <property type="evidence" value="ECO:0007669"/>
    <property type="project" value="UniProtKB-UniRule"/>
</dbReference>
<feature type="binding site" evidence="6">
    <location>
        <position position="264"/>
    </location>
    <ligand>
        <name>L-histidine</name>
        <dbReference type="ChEBI" id="CHEBI:57595"/>
    </ligand>
</feature>
<dbReference type="PANTHER" id="PTHR43707:SF1">
    <property type="entry name" value="HISTIDINE--TRNA LIGASE, MITOCHONDRIAL-RELATED"/>
    <property type="match status" value="1"/>
</dbReference>
<comment type="subunit">
    <text evidence="5">Homodimer.</text>
</comment>
<dbReference type="GO" id="GO:0005737">
    <property type="term" value="C:cytoplasm"/>
    <property type="evidence" value="ECO:0007669"/>
    <property type="project" value="UniProtKB-SubCell"/>
</dbReference>
<dbReference type="EMBL" id="MEZA01000010">
    <property type="protein sequence ID" value="OGD43014.1"/>
    <property type="molecule type" value="Genomic_DNA"/>
</dbReference>
<dbReference type="InterPro" id="IPR041715">
    <property type="entry name" value="HisRS-like_core"/>
</dbReference>
<dbReference type="InterPro" id="IPR045864">
    <property type="entry name" value="aa-tRNA-synth_II/BPL/LPL"/>
</dbReference>
<dbReference type="Gene3D" id="3.40.50.800">
    <property type="entry name" value="Anticodon-binding domain"/>
    <property type="match status" value="1"/>
</dbReference>
<feature type="binding site" evidence="6">
    <location>
        <begin position="268"/>
        <end position="269"/>
    </location>
    <ligand>
        <name>L-histidine</name>
        <dbReference type="ChEBI" id="CHEBI:57595"/>
    </ligand>
</feature>